<dbReference type="InterPro" id="IPR001387">
    <property type="entry name" value="Cro/C1-type_HTH"/>
</dbReference>
<reference evidence="2 3" key="1">
    <citation type="submission" date="2013-01" db="EMBL/GenBank/DDBJ databases">
        <title>The Genome Sequence of Clostridium clostridioforme 90A8.</title>
        <authorList>
            <consortium name="The Broad Institute Genome Sequencing Platform"/>
            <person name="Earl A."/>
            <person name="Ward D."/>
            <person name="Feldgarden M."/>
            <person name="Gevers D."/>
            <person name="Courvalin P."/>
            <person name="Lambert T."/>
            <person name="Walker B."/>
            <person name="Young S.K."/>
            <person name="Zeng Q."/>
            <person name="Gargeya S."/>
            <person name="Fitzgerald M."/>
            <person name="Haas B."/>
            <person name="Abouelleil A."/>
            <person name="Alvarado L."/>
            <person name="Arachchi H.M."/>
            <person name="Berlin A.M."/>
            <person name="Chapman S.B."/>
            <person name="Dewar J."/>
            <person name="Goldberg J."/>
            <person name="Griggs A."/>
            <person name="Gujja S."/>
            <person name="Hansen M."/>
            <person name="Howarth C."/>
            <person name="Imamovic A."/>
            <person name="Larimer J."/>
            <person name="McCowan C."/>
            <person name="Murphy C."/>
            <person name="Neiman D."/>
            <person name="Pearson M."/>
            <person name="Priest M."/>
            <person name="Roberts A."/>
            <person name="Saif S."/>
            <person name="Shea T."/>
            <person name="Sisk P."/>
            <person name="Sykes S."/>
            <person name="Wortman J."/>
            <person name="Nusbaum C."/>
            <person name="Birren B."/>
        </authorList>
    </citation>
    <scope>NUCLEOTIDE SEQUENCE [LARGE SCALE GENOMIC DNA]</scope>
    <source>
        <strain evidence="2 3">90A8</strain>
    </source>
</reference>
<dbReference type="RefSeq" id="WP_002585901.1">
    <property type="nucleotide sequence ID" value="NZ_KB850976.1"/>
</dbReference>
<dbReference type="EMBL" id="AGYR01000001">
    <property type="protein sequence ID" value="ENZ20105.1"/>
    <property type="molecule type" value="Genomic_DNA"/>
</dbReference>
<dbReference type="Proteomes" id="UP000013085">
    <property type="component" value="Unassembled WGS sequence"/>
</dbReference>
<dbReference type="SUPFAM" id="SSF47413">
    <property type="entry name" value="lambda repressor-like DNA-binding domains"/>
    <property type="match status" value="1"/>
</dbReference>
<gene>
    <name evidence="2" type="ORF">HMPREF1090_00034</name>
</gene>
<sequence>MGFLEKLNYLMEQNHLNKSTLSKACDIPYTTIDGWYKKGYEGLKLTTLRKLSAYFGVPLDFWANDHIPACTRSAIKQSIIVRLDKMSDEQAKAVLAFIKYMEE</sequence>
<protein>
    <recommendedName>
        <fullName evidence="1">HTH cro/C1-type domain-containing protein</fullName>
    </recommendedName>
</protein>
<dbReference type="GeneID" id="57963472"/>
<dbReference type="Pfam" id="PF13443">
    <property type="entry name" value="HTH_26"/>
    <property type="match status" value="1"/>
</dbReference>
<evidence type="ECO:0000313" key="2">
    <source>
        <dbReference type="EMBL" id="ENZ20105.1"/>
    </source>
</evidence>
<accession>A0A0E2HHJ9</accession>
<dbReference type="PATRIC" id="fig|999408.3.peg.35"/>
<dbReference type="GO" id="GO:0003677">
    <property type="term" value="F:DNA binding"/>
    <property type="evidence" value="ECO:0007669"/>
    <property type="project" value="InterPro"/>
</dbReference>
<feature type="domain" description="HTH cro/C1-type" evidence="1">
    <location>
        <begin position="7"/>
        <end position="62"/>
    </location>
</feature>
<evidence type="ECO:0000313" key="3">
    <source>
        <dbReference type="Proteomes" id="UP000013085"/>
    </source>
</evidence>
<comment type="caution">
    <text evidence="2">The sequence shown here is derived from an EMBL/GenBank/DDBJ whole genome shotgun (WGS) entry which is preliminary data.</text>
</comment>
<name>A0A0E2HHJ9_9FIRM</name>
<dbReference type="InterPro" id="IPR010982">
    <property type="entry name" value="Lambda_DNA-bd_dom_sf"/>
</dbReference>
<evidence type="ECO:0000259" key="1">
    <source>
        <dbReference type="PROSITE" id="PS50943"/>
    </source>
</evidence>
<proteinExistence type="predicted"/>
<dbReference type="Gene3D" id="1.10.260.40">
    <property type="entry name" value="lambda repressor-like DNA-binding domains"/>
    <property type="match status" value="1"/>
</dbReference>
<dbReference type="HOGENOM" id="CLU_2258829_0_0_9"/>
<dbReference type="PROSITE" id="PS50943">
    <property type="entry name" value="HTH_CROC1"/>
    <property type="match status" value="1"/>
</dbReference>
<organism evidence="2 3">
    <name type="scientific">[Clostridium] clostridioforme 90A8</name>
    <dbReference type="NCBI Taxonomy" id="999408"/>
    <lineage>
        <taxon>Bacteria</taxon>
        <taxon>Bacillati</taxon>
        <taxon>Bacillota</taxon>
        <taxon>Clostridia</taxon>
        <taxon>Lachnospirales</taxon>
        <taxon>Lachnospiraceae</taxon>
        <taxon>Enterocloster</taxon>
    </lineage>
</organism>
<dbReference type="AlphaFoldDB" id="A0A0E2HHJ9"/>